<dbReference type="InterPro" id="IPR004902">
    <property type="entry name" value="Rhabdo_ncap_2"/>
</dbReference>
<dbReference type="OrthoDB" id="5870404at2759"/>
<name>A0A0N4VVU7_HAEPC</name>
<accession>A0A0N4VVU7</accession>
<reference evidence="4" key="1">
    <citation type="submission" date="2017-02" db="UniProtKB">
        <authorList>
            <consortium name="WormBaseParasite"/>
        </authorList>
    </citation>
    <scope>IDENTIFICATION</scope>
</reference>
<gene>
    <name evidence="2" type="ORF">HPLM_LOCUS1414</name>
</gene>
<keyword evidence="3" id="KW-1185">Reference proteome</keyword>
<dbReference type="EMBL" id="UZAF01001863">
    <property type="protein sequence ID" value="VDO09425.1"/>
    <property type="molecule type" value="Genomic_DNA"/>
</dbReference>
<dbReference type="Pfam" id="PF03216">
    <property type="entry name" value="Rhabdo_ncap_2"/>
    <property type="match status" value="1"/>
</dbReference>
<organism evidence="4">
    <name type="scientific">Haemonchus placei</name>
    <name type="common">Barber's pole worm</name>
    <dbReference type="NCBI Taxonomy" id="6290"/>
    <lineage>
        <taxon>Eukaryota</taxon>
        <taxon>Metazoa</taxon>
        <taxon>Ecdysozoa</taxon>
        <taxon>Nematoda</taxon>
        <taxon>Chromadorea</taxon>
        <taxon>Rhabditida</taxon>
        <taxon>Rhabditina</taxon>
        <taxon>Rhabditomorpha</taxon>
        <taxon>Strongyloidea</taxon>
        <taxon>Trichostrongylidae</taxon>
        <taxon>Haemonchus</taxon>
    </lineage>
</organism>
<reference evidence="2 3" key="2">
    <citation type="submission" date="2018-11" db="EMBL/GenBank/DDBJ databases">
        <authorList>
            <consortium name="Pathogen Informatics"/>
        </authorList>
    </citation>
    <scope>NUCLEOTIDE SEQUENCE [LARGE SCALE GENOMIC DNA]</scope>
    <source>
        <strain evidence="2 3">MHpl1</strain>
    </source>
</reference>
<evidence type="ECO:0000313" key="2">
    <source>
        <dbReference type="EMBL" id="VDO09425.1"/>
    </source>
</evidence>
<evidence type="ECO:0000256" key="1">
    <source>
        <dbReference type="ARBA" id="ARBA00004328"/>
    </source>
</evidence>
<proteinExistence type="predicted"/>
<evidence type="ECO:0000313" key="4">
    <source>
        <dbReference type="WBParaSite" id="HPLM_0000141701-mRNA-1"/>
    </source>
</evidence>
<dbReference type="WBParaSite" id="HPLM_0000141701-mRNA-1">
    <property type="protein sequence ID" value="HPLM_0000141701-mRNA-1"/>
    <property type="gene ID" value="HPLM_0000141701"/>
</dbReference>
<comment type="subcellular location">
    <subcellularLocation>
        <location evidence="1">Virion</location>
    </subcellularLocation>
</comment>
<sequence length="502" mass="56357">MNSQSYSYSEDDINQIRESLAFSQQKKEQIAQTLPAFKGIQHTSGSGTTTSSVTDLDWKEEDLKLNTSSKTFPPALEDPELELLQLSGPILFIAATHSIHLPITYAQLTDVILVHFCNLVGYSPGEYVAGKKMLTAKYKTPHVTNFTEYTWPGYREFRSKIRADFMAKLKSRNYTCFDDLFAIYSTSNIADVVNDADKPGPSSMPDVRPSVRDAQDSSFLHESQIRKIGDTERTLIERIQDMYAAGQLPTIGVALSYLLVRLVAKSTDHVINKGKEFGVSPNKYGLNMNPALTFEFNPKAIETIRTNMTAYSSTVATYLQSLVEFINTNQDGSLTPNNCKIQIKAMIEIRLAFYGMVIPALGLSVADKLRISGEHLAYISYSNLTQDGCNVFLDFLSRLSSQNEQYRIDRGLASAGVIDPNGPFRFCRLFNQQYMMKLSGIKHIHTSYLWMYIQRNLEQPTSATTVRDSDKVFARLTPLHMEFLAELGNMIIGYYSGASTAY</sequence>
<dbReference type="AlphaFoldDB" id="A0A0N4VVU7"/>
<dbReference type="Proteomes" id="UP000268014">
    <property type="component" value="Unassembled WGS sequence"/>
</dbReference>
<evidence type="ECO:0000313" key="3">
    <source>
        <dbReference type="Proteomes" id="UP000268014"/>
    </source>
</evidence>
<protein>
    <submittedName>
        <fullName evidence="4">Nucleocapsid protein</fullName>
    </submittedName>
</protein>